<dbReference type="STRING" id="6832.A0A553N7Z2"/>
<dbReference type="GO" id="GO:0035735">
    <property type="term" value="P:intraciliary transport involved in cilium assembly"/>
    <property type="evidence" value="ECO:0007669"/>
    <property type="project" value="TreeGrafter"/>
</dbReference>
<organism evidence="11 12">
    <name type="scientific">Tigriopus californicus</name>
    <name type="common">Marine copepod</name>
    <dbReference type="NCBI Taxonomy" id="6832"/>
    <lineage>
        <taxon>Eukaryota</taxon>
        <taxon>Metazoa</taxon>
        <taxon>Ecdysozoa</taxon>
        <taxon>Arthropoda</taxon>
        <taxon>Crustacea</taxon>
        <taxon>Multicrustacea</taxon>
        <taxon>Hexanauplia</taxon>
        <taxon>Copepoda</taxon>
        <taxon>Harpacticoida</taxon>
        <taxon>Harpacticidae</taxon>
        <taxon>Tigriopus</taxon>
    </lineage>
</organism>
<dbReference type="SUPFAM" id="SSF56112">
    <property type="entry name" value="Protein kinase-like (PK-like)"/>
    <property type="match status" value="1"/>
</dbReference>
<dbReference type="PROSITE" id="PS00108">
    <property type="entry name" value="PROTEIN_KINASE_ST"/>
    <property type="match status" value="1"/>
</dbReference>
<evidence type="ECO:0000256" key="4">
    <source>
        <dbReference type="ARBA" id="ARBA00022741"/>
    </source>
</evidence>
<dbReference type="InterPro" id="IPR036936">
    <property type="entry name" value="CRIB_dom_sf"/>
</dbReference>
<dbReference type="Pfam" id="PF00069">
    <property type="entry name" value="Pkinase"/>
    <property type="match status" value="1"/>
</dbReference>
<comment type="caution">
    <text evidence="11">The sequence shown here is derived from an EMBL/GenBank/DDBJ whole genome shotgun (WGS) entry which is preliminary data.</text>
</comment>
<dbReference type="AlphaFoldDB" id="A0A553N7Z2"/>
<dbReference type="GO" id="GO:0030992">
    <property type="term" value="C:intraciliary transport particle B"/>
    <property type="evidence" value="ECO:0007669"/>
    <property type="project" value="InterPro"/>
</dbReference>
<dbReference type="InterPro" id="IPR008271">
    <property type="entry name" value="Ser/Thr_kinase_AS"/>
</dbReference>
<dbReference type="InterPro" id="IPR029602">
    <property type="entry name" value="IFT74"/>
</dbReference>
<dbReference type="GO" id="GO:0005929">
    <property type="term" value="C:cilium"/>
    <property type="evidence" value="ECO:0007669"/>
    <property type="project" value="TreeGrafter"/>
</dbReference>
<dbReference type="GO" id="GO:0005524">
    <property type="term" value="F:ATP binding"/>
    <property type="evidence" value="ECO:0007669"/>
    <property type="project" value="UniProtKB-UniRule"/>
</dbReference>
<dbReference type="GO" id="GO:0048487">
    <property type="term" value="F:beta-tubulin binding"/>
    <property type="evidence" value="ECO:0007669"/>
    <property type="project" value="InterPro"/>
</dbReference>
<evidence type="ECO:0000256" key="2">
    <source>
        <dbReference type="ARBA" id="ARBA00022679"/>
    </source>
</evidence>
<evidence type="ECO:0000256" key="1">
    <source>
        <dbReference type="ARBA" id="ARBA00001946"/>
    </source>
</evidence>
<evidence type="ECO:0000256" key="9">
    <source>
        <dbReference type="SAM" id="MobiDB-lite"/>
    </source>
</evidence>
<evidence type="ECO:0000313" key="11">
    <source>
        <dbReference type="EMBL" id="TRY61562.1"/>
    </source>
</evidence>
<dbReference type="PROSITE" id="PS00107">
    <property type="entry name" value="PROTEIN_KINASE_ATP"/>
    <property type="match status" value="1"/>
</dbReference>
<dbReference type="Gene3D" id="3.30.200.20">
    <property type="entry name" value="Phosphorylase Kinase, domain 1"/>
    <property type="match status" value="1"/>
</dbReference>
<keyword evidence="2" id="KW-0808">Transferase</keyword>
<dbReference type="PANTHER" id="PTHR31432">
    <property type="entry name" value="INTRAFLAGELLAR TRANSPORT PROTEIN 74 HOMOLOG"/>
    <property type="match status" value="1"/>
</dbReference>
<dbReference type="GO" id="GO:0046872">
    <property type="term" value="F:metal ion binding"/>
    <property type="evidence" value="ECO:0007669"/>
    <property type="project" value="UniProtKB-KW"/>
</dbReference>
<dbReference type="Gene3D" id="3.90.810.10">
    <property type="entry name" value="CRIB domain"/>
    <property type="match status" value="1"/>
</dbReference>
<accession>A0A553N7Z2</accession>
<dbReference type="Proteomes" id="UP000318571">
    <property type="component" value="Chromosome 8"/>
</dbReference>
<gene>
    <name evidence="11" type="ORF">TCAL_05699</name>
</gene>
<dbReference type="FunFam" id="1.10.510.10:FF:000768">
    <property type="entry name" value="Non-specific serine/threonine protein kinase"/>
    <property type="match status" value="1"/>
</dbReference>
<dbReference type="InterPro" id="IPR000719">
    <property type="entry name" value="Prot_kinase_dom"/>
</dbReference>
<dbReference type="Gene3D" id="1.10.510.10">
    <property type="entry name" value="Transferase(Phosphotransferase) domain 1"/>
    <property type="match status" value="1"/>
</dbReference>
<evidence type="ECO:0000256" key="6">
    <source>
        <dbReference type="ARBA" id="ARBA00022842"/>
    </source>
</evidence>
<proteinExistence type="predicted"/>
<keyword evidence="8" id="KW-0175">Coiled coil</keyword>
<evidence type="ECO:0000256" key="5">
    <source>
        <dbReference type="ARBA" id="ARBA00022840"/>
    </source>
</evidence>
<comment type="cofactor">
    <cofactor evidence="1">
        <name>Mg(2+)</name>
        <dbReference type="ChEBI" id="CHEBI:18420"/>
    </cofactor>
</comment>
<dbReference type="PANTHER" id="PTHR31432:SF0">
    <property type="entry name" value="INTRAFLAGELLAR TRANSPORT PROTEIN 74 HOMOLOG"/>
    <property type="match status" value="1"/>
</dbReference>
<feature type="domain" description="Protein kinase" evidence="10">
    <location>
        <begin position="288"/>
        <end position="537"/>
    </location>
</feature>
<feature type="region of interest" description="Disordered" evidence="9">
    <location>
        <begin position="109"/>
        <end position="145"/>
    </location>
</feature>
<dbReference type="GO" id="GO:0004672">
    <property type="term" value="F:protein kinase activity"/>
    <property type="evidence" value="ECO:0007669"/>
    <property type="project" value="InterPro"/>
</dbReference>
<feature type="coiled-coil region" evidence="8">
    <location>
        <begin position="1066"/>
        <end position="1173"/>
    </location>
</feature>
<keyword evidence="6" id="KW-0460">Magnesium</keyword>
<dbReference type="InterPro" id="IPR011009">
    <property type="entry name" value="Kinase-like_dom_sf"/>
</dbReference>
<dbReference type="PROSITE" id="PS50011">
    <property type="entry name" value="PROTEIN_KINASE_DOM"/>
    <property type="match status" value="1"/>
</dbReference>
<feature type="coiled-coil region" evidence="8">
    <location>
        <begin position="741"/>
        <end position="768"/>
    </location>
</feature>
<sequence>MDLFSKKQKQVGVSEDSARPRSRTMPNLVRDKISGRFSRTEPQLDISLPTNFTHKVKVKKQSDGTIVGMPEEWMTYFLKQVEEDCRNGNSEAAEAGARVLKFFQEFSRDGSKRRGKGPIPPLPHAHCPPRAEKPMPPTIKKPESPAHRSTFYLNVTPATPTSSHLPTVQVPQSPMEFQNSEQYFSVLEDTEEFECLQLSEAHKSMANAILELKKNFGEKPTSFKRQTFRSKPPQPPSVLVELRPESGSGQFNGDKPLGAYRQVSNFNDEEALEEMKKLCNPKTLEKIYSKGKKLGSGSGGVVYHGVHGQTRDKVAIKTIDLNSGDKKVHLLMEVLVMRELVHPNLVSFLDIFVTQWELYVVMEYMDAGALTDVVLCTILKEPQMAAICKEVLNGLGYLHEHDVVHRDIKSDNILLSLKGAVKITDFGFAANVAGNRMRKTFAGTPYWMAPEIIKKNTYSTQVDVWSMGILAIEMLNGNPPYMNETPIQAMYQISQKGHPPINNDNISQDLRSFLDACLQFQPEKRATVPELLQHKFLGKAGHLSSIESGSTMDFEEEDLRPFSGVSRPQTSVNLSNDQVRPMTAGMASTDSAFLQSRPMTAQGHDFDMDGSRLNTARPKTGYKQVQSRIGTAISHRGDFQSDMARPFSRAGSAIGDRPGSTFGRPTTGRLGSAIGARVVPGTASRALASAMQNRPMSRGGIGLQTPVSVTDRPVTQQGLTGMRTGTGRGPQRQFQDKSYYLGLLRTKMIELQTEVNKLHREIGSAQEEQSTYLAYDKRVKELASELTEQQGVLADYNLLVDKLNTDTDRLEVEQEAAELKAKNDEEQKVVETLFEARREKERIAEQLEQEIEAERNMADNLVAAMNPEIRDKYLELKHANTAYQVEIERMNQELDALNTQRAAFEDELAMSALKREAVVLYEQLREAEEKRDQLLEEENQRGTPAQERERLLQQVKDDNAEIATMERQIAETQEQIRHLKDEQSQIEEQMEEHQSERNQKYRELRKREETMDQFLNTFEDSKAEEQERINRLELAIEETAGEISKNLGHIGHLPTSKGFRAMKEDLSFKEGETEKSRNTLENLNQEQSQLKLNLEKIEALEDKIRTEMTTLKDKMKTMQEEMIVFNDLDRLRNDAEEKRAILERQREQLSGRKISVAQNLAEMKEKHDELKKKWSHHDQNNFAIEEFISNKKAEMNFEPTKNKVIKMQRDFNKLLIESTKNNPMQ</sequence>
<keyword evidence="3" id="KW-0479">Metal-binding</keyword>
<keyword evidence="5 7" id="KW-0067">ATP-binding</keyword>
<protein>
    <recommendedName>
        <fullName evidence="10">Protein kinase domain-containing protein</fullName>
    </recommendedName>
</protein>
<keyword evidence="12" id="KW-1185">Reference proteome</keyword>
<feature type="coiled-coil region" evidence="8">
    <location>
        <begin position="793"/>
        <end position="1042"/>
    </location>
</feature>
<dbReference type="InterPro" id="IPR017441">
    <property type="entry name" value="Protein_kinase_ATP_BS"/>
</dbReference>
<reference evidence="11 12" key="1">
    <citation type="journal article" date="2018" name="Nat. Ecol. Evol.">
        <title>Genomic signatures of mitonuclear coevolution across populations of Tigriopus californicus.</title>
        <authorList>
            <person name="Barreto F.S."/>
            <person name="Watson E.T."/>
            <person name="Lima T.G."/>
            <person name="Willett C.S."/>
            <person name="Edmands S."/>
            <person name="Li W."/>
            <person name="Burton R.S."/>
        </authorList>
    </citation>
    <scope>NUCLEOTIDE SEQUENCE [LARGE SCALE GENOMIC DNA]</scope>
    <source>
        <strain evidence="11 12">San Diego</strain>
    </source>
</reference>
<dbReference type="SMART" id="SM00220">
    <property type="entry name" value="S_TKc"/>
    <property type="match status" value="1"/>
</dbReference>
<evidence type="ECO:0000256" key="3">
    <source>
        <dbReference type="ARBA" id="ARBA00022723"/>
    </source>
</evidence>
<evidence type="ECO:0000256" key="8">
    <source>
        <dbReference type="SAM" id="Coils"/>
    </source>
</evidence>
<feature type="binding site" evidence="7">
    <location>
        <position position="317"/>
    </location>
    <ligand>
        <name>ATP</name>
        <dbReference type="ChEBI" id="CHEBI:30616"/>
    </ligand>
</feature>
<name>A0A553N7Z2_TIGCA</name>
<evidence type="ECO:0000259" key="10">
    <source>
        <dbReference type="PROSITE" id="PS50011"/>
    </source>
</evidence>
<feature type="region of interest" description="Disordered" evidence="9">
    <location>
        <begin position="1"/>
        <end position="27"/>
    </location>
</feature>
<evidence type="ECO:0000313" key="12">
    <source>
        <dbReference type="Proteomes" id="UP000318571"/>
    </source>
</evidence>
<evidence type="ECO:0000256" key="7">
    <source>
        <dbReference type="PROSITE-ProRule" id="PRU10141"/>
    </source>
</evidence>
<dbReference type="EMBL" id="VCGU01000459">
    <property type="protein sequence ID" value="TRY61562.1"/>
    <property type="molecule type" value="Genomic_DNA"/>
</dbReference>
<feature type="region of interest" description="Disordered" evidence="9">
    <location>
        <begin position="650"/>
        <end position="672"/>
    </location>
</feature>
<keyword evidence="4 7" id="KW-0547">Nucleotide-binding</keyword>